<name>A0A6J6F7T5_9ZZZZ</name>
<organism evidence="3">
    <name type="scientific">freshwater metagenome</name>
    <dbReference type="NCBI Taxonomy" id="449393"/>
    <lineage>
        <taxon>unclassified sequences</taxon>
        <taxon>metagenomes</taxon>
        <taxon>ecological metagenomes</taxon>
    </lineage>
</organism>
<dbReference type="InterPro" id="IPR000873">
    <property type="entry name" value="AMP-dep_synth/lig_dom"/>
</dbReference>
<sequence length="573" mass="62118">MSPVIHHYLAARAELEGPGSPFATHMTTIRGFPAKSYVAAPPTMRAIWETTVVHGDKDYLVYEDERYTYAEIHAQVRKLAAYLVANGVTPGSRVAIAMRNYPEWVVGYWAGVSVGAAVVGMNAWWTAPEMEYALNDSEPRVLIADDERLERLAQMPSQRPMHIIAVRTERAIPGEGSTWNSIMSAADPGALPDVTIDTDDDATIFYTSGTTGFPKGAQLTNRGSVHNILNIAVMTTAVAMAEQKAIAAGDVPPPPPAPPALPASFMAPTPLFHVTACNCILHPATLTGGKVVLMYKWDPGRALELIEREKVTNFSGVPTMSREMLMHPDWDKRDTSSLAGLGGGGAALQPDLVHKIAGALKHGQPSTGYGMTETCGIITANSSRWFVAKPESCGPAVPTLETKLVDEEGRDLPPGPNTVGVLCVRGSITIKGYLNRPEATSDTIKDGWLNTGDIARIDEDGFIYIVDRAKDMVIRGGENVYCSEVETAIYHHDAIAEACVFGIPEERLGEEVAAVLVLRPGASLTEDELRRFLSASLAKHKIPTKIWFRTEPIPRNANGKFLKRELKKELTGS</sequence>
<dbReference type="GO" id="GO:0016878">
    <property type="term" value="F:acid-thiol ligase activity"/>
    <property type="evidence" value="ECO:0007669"/>
    <property type="project" value="UniProtKB-ARBA"/>
</dbReference>
<protein>
    <submittedName>
        <fullName evidence="3">Unannotated protein</fullName>
    </submittedName>
</protein>
<dbReference type="EMBL" id="CAEZTS010000106">
    <property type="protein sequence ID" value="CAB4583605.1"/>
    <property type="molecule type" value="Genomic_DNA"/>
</dbReference>
<reference evidence="3" key="1">
    <citation type="submission" date="2020-05" db="EMBL/GenBank/DDBJ databases">
        <authorList>
            <person name="Chiriac C."/>
            <person name="Salcher M."/>
            <person name="Ghai R."/>
            <person name="Kavagutti S V."/>
        </authorList>
    </citation>
    <scope>NUCLEOTIDE SEQUENCE</scope>
</reference>
<dbReference type="PANTHER" id="PTHR43767">
    <property type="entry name" value="LONG-CHAIN-FATTY-ACID--COA LIGASE"/>
    <property type="match status" value="1"/>
</dbReference>
<dbReference type="AlphaFoldDB" id="A0A6J6F7T5"/>
<evidence type="ECO:0000313" key="3">
    <source>
        <dbReference type="EMBL" id="CAB4583605.1"/>
    </source>
</evidence>
<accession>A0A6J6F7T5</accession>
<dbReference type="PANTHER" id="PTHR43767:SF1">
    <property type="entry name" value="NONRIBOSOMAL PEPTIDE SYNTHASE PES1 (EUROFUNG)-RELATED"/>
    <property type="match status" value="1"/>
</dbReference>
<dbReference type="PROSITE" id="PS00455">
    <property type="entry name" value="AMP_BINDING"/>
    <property type="match status" value="1"/>
</dbReference>
<dbReference type="Gene3D" id="2.30.38.10">
    <property type="entry name" value="Luciferase, Domain 3"/>
    <property type="match status" value="1"/>
</dbReference>
<dbReference type="InterPro" id="IPR045851">
    <property type="entry name" value="AMP-bd_C_sf"/>
</dbReference>
<gene>
    <name evidence="3" type="ORF">UFOPK1722_01202</name>
</gene>
<dbReference type="InterPro" id="IPR020845">
    <property type="entry name" value="AMP-binding_CS"/>
</dbReference>
<feature type="domain" description="AMP-dependent synthetase/ligase" evidence="1">
    <location>
        <begin position="52"/>
        <end position="434"/>
    </location>
</feature>
<proteinExistence type="predicted"/>
<dbReference type="Pfam" id="PF13193">
    <property type="entry name" value="AMP-binding_C"/>
    <property type="match status" value="1"/>
</dbReference>
<dbReference type="Pfam" id="PF00501">
    <property type="entry name" value="AMP-binding"/>
    <property type="match status" value="1"/>
</dbReference>
<dbReference type="SUPFAM" id="SSF56801">
    <property type="entry name" value="Acetyl-CoA synthetase-like"/>
    <property type="match status" value="1"/>
</dbReference>
<dbReference type="Gene3D" id="3.30.300.30">
    <property type="match status" value="1"/>
</dbReference>
<feature type="domain" description="AMP-binding enzyme C-terminal" evidence="2">
    <location>
        <begin position="484"/>
        <end position="560"/>
    </location>
</feature>
<dbReference type="Gene3D" id="3.40.50.980">
    <property type="match status" value="2"/>
</dbReference>
<dbReference type="InterPro" id="IPR025110">
    <property type="entry name" value="AMP-bd_C"/>
</dbReference>
<evidence type="ECO:0000259" key="1">
    <source>
        <dbReference type="Pfam" id="PF00501"/>
    </source>
</evidence>
<dbReference type="InterPro" id="IPR050237">
    <property type="entry name" value="ATP-dep_AMP-bd_enzyme"/>
</dbReference>
<evidence type="ECO:0000259" key="2">
    <source>
        <dbReference type="Pfam" id="PF13193"/>
    </source>
</evidence>